<name>A0ABR9ITL2_RHIVS</name>
<dbReference type="EMBL" id="JADBEC010000001">
    <property type="protein sequence ID" value="MBE1506529.1"/>
    <property type="molecule type" value="Genomic_DNA"/>
</dbReference>
<evidence type="ECO:0000313" key="3">
    <source>
        <dbReference type="Proteomes" id="UP000620262"/>
    </source>
</evidence>
<comment type="caution">
    <text evidence="2">The sequence shown here is derived from an EMBL/GenBank/DDBJ whole genome shotgun (WGS) entry which is preliminary data.</text>
</comment>
<organism evidence="2 3">
    <name type="scientific">Rhizobium viscosum</name>
    <name type="common">Arthrobacter viscosus</name>
    <dbReference type="NCBI Taxonomy" id="1673"/>
    <lineage>
        <taxon>Bacteria</taxon>
        <taxon>Pseudomonadati</taxon>
        <taxon>Pseudomonadota</taxon>
        <taxon>Alphaproteobacteria</taxon>
        <taxon>Hyphomicrobiales</taxon>
        <taxon>Rhizobiaceae</taxon>
        <taxon>Rhizobium/Agrobacterium group</taxon>
        <taxon>Rhizobium</taxon>
    </lineage>
</organism>
<dbReference type="RefSeq" id="WP_192730220.1">
    <property type="nucleotide sequence ID" value="NZ_BAAAVL010000013.1"/>
</dbReference>
<gene>
    <name evidence="2" type="ORF">H4W29_003710</name>
</gene>
<accession>A0ABR9ITL2</accession>
<protein>
    <submittedName>
        <fullName evidence="2">Uncharacterized protein</fullName>
    </submittedName>
</protein>
<proteinExistence type="predicted"/>
<evidence type="ECO:0000256" key="1">
    <source>
        <dbReference type="SAM" id="MobiDB-lite"/>
    </source>
</evidence>
<feature type="region of interest" description="Disordered" evidence="1">
    <location>
        <begin position="1"/>
        <end position="60"/>
    </location>
</feature>
<dbReference type="Proteomes" id="UP000620262">
    <property type="component" value="Unassembled WGS sequence"/>
</dbReference>
<feature type="compositionally biased region" description="Basic and acidic residues" evidence="1">
    <location>
        <begin position="19"/>
        <end position="46"/>
    </location>
</feature>
<sequence length="60" mass="7104">MTTDKRAAENLFRAPQPEKASDAEKLQDVRKRLRLRQRETRQDERRQRQKTRAGLPVVSS</sequence>
<reference evidence="2 3" key="1">
    <citation type="submission" date="2020-10" db="EMBL/GenBank/DDBJ databases">
        <title>Sequencing the genomes of 1000 actinobacteria strains.</title>
        <authorList>
            <person name="Klenk H.-P."/>
        </authorList>
    </citation>
    <scope>NUCLEOTIDE SEQUENCE [LARGE SCALE GENOMIC DNA]</scope>
    <source>
        <strain evidence="2 3">DSM 7307</strain>
    </source>
</reference>
<keyword evidence="3" id="KW-1185">Reference proteome</keyword>
<evidence type="ECO:0000313" key="2">
    <source>
        <dbReference type="EMBL" id="MBE1506529.1"/>
    </source>
</evidence>